<reference evidence="5 6" key="3">
    <citation type="journal article" date="2017" name="G3 (Bethesda)">
        <title>Comparative analysis highlights variable genome content of wheat rusts and divergence of the mating loci.</title>
        <authorList>
            <person name="Cuomo C.A."/>
            <person name="Bakkeren G."/>
            <person name="Khalil H.B."/>
            <person name="Panwar V."/>
            <person name="Joly D."/>
            <person name="Linning R."/>
            <person name="Sakthikumar S."/>
            <person name="Song X."/>
            <person name="Adiconis X."/>
            <person name="Fan L."/>
            <person name="Goldberg J.M."/>
            <person name="Levin J.Z."/>
            <person name="Young S."/>
            <person name="Zeng Q."/>
            <person name="Anikster Y."/>
            <person name="Bruce M."/>
            <person name="Wang M."/>
            <person name="Yin C."/>
            <person name="McCallum B."/>
            <person name="Szabo L.J."/>
            <person name="Hulbert S."/>
            <person name="Chen X."/>
            <person name="Fellers J.P."/>
        </authorList>
    </citation>
    <scope>NUCLEOTIDE SEQUENCE</scope>
    <source>
        <strain evidence="5">isolate 1-1 / race 1 (BBBD)</strain>
        <strain evidence="6">Isolate 1-1 / race 1 (BBBD)</strain>
    </source>
</reference>
<accession>A0A0C4EQ08</accession>
<evidence type="ECO:0000313" key="4">
    <source>
        <dbReference type="EMBL" id="OAV94053.1"/>
    </source>
</evidence>
<dbReference type="Pfam" id="PF13359">
    <property type="entry name" value="DDE_Tnp_4"/>
    <property type="match status" value="1"/>
</dbReference>
<evidence type="ECO:0000256" key="1">
    <source>
        <dbReference type="ARBA" id="ARBA00001968"/>
    </source>
</evidence>
<dbReference type="VEuPathDB" id="FungiDB:PTTG_02861"/>
<feature type="domain" description="DDE Tnp4" evidence="3">
    <location>
        <begin position="79"/>
        <end position="212"/>
    </location>
</feature>
<proteinExistence type="predicted"/>
<dbReference type="GO" id="GO:0046872">
    <property type="term" value="F:metal ion binding"/>
    <property type="evidence" value="ECO:0007669"/>
    <property type="project" value="UniProtKB-KW"/>
</dbReference>
<gene>
    <name evidence="4" type="ORF">PTTG_02861</name>
</gene>
<organism evidence="4">
    <name type="scientific">Puccinia triticina (isolate 1-1 / race 1 (BBBD))</name>
    <name type="common">Brown leaf rust fungus</name>
    <dbReference type="NCBI Taxonomy" id="630390"/>
    <lineage>
        <taxon>Eukaryota</taxon>
        <taxon>Fungi</taxon>
        <taxon>Dikarya</taxon>
        <taxon>Basidiomycota</taxon>
        <taxon>Pucciniomycotina</taxon>
        <taxon>Pucciniomycetes</taxon>
        <taxon>Pucciniales</taxon>
        <taxon>Pucciniaceae</taxon>
        <taxon>Puccinia</taxon>
    </lineage>
</organism>
<dbReference type="PANTHER" id="PTHR48471">
    <property type="entry name" value="DDE TNP4 DOMAIN-CONTAINING PROTEIN"/>
    <property type="match status" value="1"/>
</dbReference>
<dbReference type="Proteomes" id="UP000005240">
    <property type="component" value="Unassembled WGS sequence"/>
</dbReference>
<evidence type="ECO:0000313" key="6">
    <source>
        <dbReference type="Proteomes" id="UP000005240"/>
    </source>
</evidence>
<dbReference type="PANTHER" id="PTHR48471:SF1">
    <property type="entry name" value="DDE TNP4 DOMAIN-CONTAINING PROTEIN"/>
    <property type="match status" value="1"/>
</dbReference>
<evidence type="ECO:0000259" key="3">
    <source>
        <dbReference type="Pfam" id="PF13359"/>
    </source>
</evidence>
<keyword evidence="6" id="KW-1185">Reference proteome</keyword>
<protein>
    <submittedName>
        <fullName evidence="5">DDE Tnp4 domain-containing protein</fullName>
    </submittedName>
</protein>
<evidence type="ECO:0000256" key="2">
    <source>
        <dbReference type="ARBA" id="ARBA00022723"/>
    </source>
</evidence>
<evidence type="ECO:0000313" key="5">
    <source>
        <dbReference type="EnsemblFungi" id="PTTG_02861-t43_1-p1"/>
    </source>
</evidence>
<reference evidence="4" key="2">
    <citation type="submission" date="2016-05" db="EMBL/GenBank/DDBJ databases">
        <title>Comparative analysis highlights variable genome content of wheat rusts and divergence of the mating loci.</title>
        <authorList>
            <person name="Cuomo C.A."/>
            <person name="Bakkeren G."/>
            <person name="Szabo L."/>
            <person name="Khalil H."/>
            <person name="Joly D."/>
            <person name="Goldberg J."/>
            <person name="Young S."/>
            <person name="Zeng Q."/>
            <person name="Fellers J."/>
        </authorList>
    </citation>
    <scope>NUCLEOTIDE SEQUENCE [LARGE SCALE GENOMIC DNA]</scope>
    <source>
        <strain evidence="4">1-1 BBBD Race 1</strain>
    </source>
</reference>
<keyword evidence="2" id="KW-0479">Metal-binding</keyword>
<dbReference type="EMBL" id="ADAS02000043">
    <property type="protein sequence ID" value="OAV94053.1"/>
    <property type="molecule type" value="Genomic_DNA"/>
</dbReference>
<dbReference type="AlphaFoldDB" id="A0A0C4EQ08"/>
<reference evidence="4" key="1">
    <citation type="submission" date="2009-11" db="EMBL/GenBank/DDBJ databases">
        <authorList>
            <consortium name="The Broad Institute Genome Sequencing Platform"/>
            <person name="Ward D."/>
            <person name="Feldgarden M."/>
            <person name="Earl A."/>
            <person name="Young S.K."/>
            <person name="Zeng Q."/>
            <person name="Koehrsen M."/>
            <person name="Alvarado L."/>
            <person name="Berlin A."/>
            <person name="Bochicchio J."/>
            <person name="Borenstein D."/>
            <person name="Chapman S.B."/>
            <person name="Chen Z."/>
            <person name="Engels R."/>
            <person name="Freedman E."/>
            <person name="Gellesch M."/>
            <person name="Goldberg J."/>
            <person name="Griggs A."/>
            <person name="Gujja S."/>
            <person name="Heilman E."/>
            <person name="Heiman D."/>
            <person name="Hepburn T."/>
            <person name="Howarth C."/>
            <person name="Jen D."/>
            <person name="Larson L."/>
            <person name="Lewis B."/>
            <person name="Mehta T."/>
            <person name="Park D."/>
            <person name="Pearson M."/>
            <person name="Roberts A."/>
            <person name="Saif S."/>
            <person name="Shea T."/>
            <person name="Shenoy N."/>
            <person name="Sisk P."/>
            <person name="Stolte C."/>
            <person name="Sykes S."/>
            <person name="Thomson T."/>
            <person name="Walk T."/>
            <person name="White J."/>
            <person name="Yandava C."/>
            <person name="Izard J."/>
            <person name="Baranova O.V."/>
            <person name="Blanton J.M."/>
            <person name="Tanner A.C."/>
            <person name="Dewhirst F.E."/>
            <person name="Haas B."/>
            <person name="Nusbaum C."/>
            <person name="Birren B."/>
        </authorList>
    </citation>
    <scope>NUCLEOTIDE SEQUENCE [LARGE SCALE GENOMIC DNA]</scope>
    <source>
        <strain evidence="4">1-1 BBBD Race 1</strain>
    </source>
</reference>
<dbReference type="InterPro" id="IPR027806">
    <property type="entry name" value="HARBI1_dom"/>
</dbReference>
<reference evidence="5" key="4">
    <citation type="submission" date="2025-05" db="UniProtKB">
        <authorList>
            <consortium name="EnsemblFungi"/>
        </authorList>
    </citation>
    <scope>IDENTIFICATION</scope>
    <source>
        <strain evidence="5">isolate 1-1 / race 1 (BBBD)</strain>
    </source>
</reference>
<comment type="cofactor">
    <cofactor evidence="1">
        <name>a divalent metal cation</name>
        <dbReference type="ChEBI" id="CHEBI:60240"/>
    </cofactor>
</comment>
<name>A0A0C4EQ08_PUCT1</name>
<sequence length="251" mass="28967">MGIDVRTFDDLLERFLARWNFSTIDRWMESNFQYWSLMMKIFKMRTTMAGHSHTIVARDDNWAGQPKTDPRPVGFWGGCILAFAPDGTIMYAILNAPGSWHNSTIAELLYDQLLERTPPGYWIISNRAFPRNSERLQSQILAPVKRGDCLPTNSLNFAQLQLLNEQLVSAHQAAKWGMQLIPGLFAWLKMPLQADNHQYQANLLQVVCRLHQLQCRLVGINQTATVYQSVWDDNHILCRDFHKMLFSEIQG</sequence>
<dbReference type="OrthoDB" id="78198at2759"/>
<dbReference type="EnsemblFungi" id="PTTG_02861-t43_1">
    <property type="protein sequence ID" value="PTTG_02861-t43_1-p1"/>
    <property type="gene ID" value="PTTG_02861"/>
</dbReference>